<dbReference type="PROSITE" id="PS51340">
    <property type="entry name" value="MOSC"/>
    <property type="match status" value="1"/>
</dbReference>
<dbReference type="GO" id="GO:0003824">
    <property type="term" value="F:catalytic activity"/>
    <property type="evidence" value="ECO:0007669"/>
    <property type="project" value="InterPro"/>
</dbReference>
<protein>
    <submittedName>
        <fullName evidence="2">Sulfurase</fullName>
    </submittedName>
</protein>
<dbReference type="Proteomes" id="UP000093985">
    <property type="component" value="Unassembled WGS sequence"/>
</dbReference>
<dbReference type="Pfam" id="PF03476">
    <property type="entry name" value="MOSC_N"/>
    <property type="match status" value="1"/>
</dbReference>
<dbReference type="GO" id="GO:0030170">
    <property type="term" value="F:pyridoxal phosphate binding"/>
    <property type="evidence" value="ECO:0007669"/>
    <property type="project" value="InterPro"/>
</dbReference>
<dbReference type="RefSeq" id="WP_064853525.1">
    <property type="nucleotide sequence ID" value="NZ_LZIM01000055.1"/>
</dbReference>
<comment type="caution">
    <text evidence="2">The sequence shown here is derived from an EMBL/GenBank/DDBJ whole genome shotgun (WGS) entry which is preliminary data.</text>
</comment>
<accession>A0A1A2EXP8</accession>
<organism evidence="2 3">
    <name type="scientific">Mycolicibacter sinensis (strain JDM601)</name>
    <name type="common">Mycobacterium sinense</name>
    <dbReference type="NCBI Taxonomy" id="875328"/>
    <lineage>
        <taxon>Bacteria</taxon>
        <taxon>Bacillati</taxon>
        <taxon>Actinomycetota</taxon>
        <taxon>Actinomycetes</taxon>
        <taxon>Mycobacteriales</taxon>
        <taxon>Mycobacteriaceae</taxon>
        <taxon>Mycolicibacter</taxon>
    </lineage>
</organism>
<dbReference type="OrthoDB" id="9793178at2"/>
<dbReference type="AlphaFoldDB" id="A0A1A2EXP8"/>
<dbReference type="GO" id="GO:0030151">
    <property type="term" value="F:molybdenum ion binding"/>
    <property type="evidence" value="ECO:0007669"/>
    <property type="project" value="InterPro"/>
</dbReference>
<dbReference type="Pfam" id="PF03473">
    <property type="entry name" value="MOSC"/>
    <property type="match status" value="1"/>
</dbReference>
<evidence type="ECO:0000313" key="2">
    <source>
        <dbReference type="EMBL" id="OBG09852.1"/>
    </source>
</evidence>
<dbReference type="InterPro" id="IPR005302">
    <property type="entry name" value="MoCF_Sase_C"/>
</dbReference>
<gene>
    <name evidence="2" type="ORF">A5771_00785</name>
</gene>
<dbReference type="InterPro" id="IPR005303">
    <property type="entry name" value="MOCOS_middle"/>
</dbReference>
<feature type="domain" description="MOSC" evidence="1">
    <location>
        <begin position="122"/>
        <end position="293"/>
    </location>
</feature>
<reference evidence="3" key="1">
    <citation type="submission" date="2016-06" db="EMBL/GenBank/DDBJ databases">
        <authorList>
            <person name="Sutton G."/>
            <person name="Brinkac L."/>
            <person name="Sanka R."/>
            <person name="Adams M."/>
            <person name="Lau E."/>
            <person name="Mehaffy C."/>
            <person name="Tameris M."/>
            <person name="Hatherill M."/>
            <person name="Hanekom W."/>
            <person name="Mahomed H."/>
            <person name="Mcshane H."/>
        </authorList>
    </citation>
    <scope>NUCLEOTIDE SEQUENCE [LARGE SCALE GENOMIC DNA]</scope>
    <source>
        <strain evidence="3">852014-51077_SCH5608930-a</strain>
    </source>
</reference>
<dbReference type="InterPro" id="IPR011037">
    <property type="entry name" value="Pyrv_Knase-like_insert_dom_sf"/>
</dbReference>
<proteinExistence type="predicted"/>
<dbReference type="SUPFAM" id="SSF50800">
    <property type="entry name" value="PK beta-barrel domain-like"/>
    <property type="match status" value="1"/>
</dbReference>
<sequence length="332" mass="35812">MDEVGRITGIWRYPVKSMAGQRVTTAGVGKLGLHADRTWAVRDLEKNATTSAKRLAGLLLCTARYALPPPPEAGPGHAPEVIIEFPDGSEISSSDPHVHAALSSYLDRDVELRPLPPIADRDQYRGSMASAADLHQYFGLDEDEPLPDLSMFPVKKLAELSRYITPVGSYVDAYPVHVVTEQTLRTMAGLTPGSDFDVRRFRPTILVDAASTSGASGHPETDWCGGTLEAPLAAVKPLLPTVRCVMPSHPQPELSRDRQITRSIAAHSNHCLGVYGTVVRNGQLREGDPLEFVPSDRSILASAAGAGALRVKRLLMKAGTTAISRGLKLRQS</sequence>
<name>A0A1A2EXP8_MYCSD</name>
<dbReference type="EMBL" id="LZIN01000013">
    <property type="protein sequence ID" value="OBG09852.1"/>
    <property type="molecule type" value="Genomic_DNA"/>
</dbReference>
<evidence type="ECO:0000313" key="3">
    <source>
        <dbReference type="Proteomes" id="UP000093985"/>
    </source>
</evidence>
<evidence type="ECO:0000259" key="1">
    <source>
        <dbReference type="PROSITE" id="PS51340"/>
    </source>
</evidence>